<dbReference type="GO" id="GO:0016020">
    <property type="term" value="C:membrane"/>
    <property type="evidence" value="ECO:0007669"/>
    <property type="project" value="UniProtKB-SubCell"/>
</dbReference>
<keyword evidence="5 6" id="KW-0472">Membrane</keyword>
<protein>
    <submittedName>
        <fullName evidence="7">Uncharacterized protein</fullName>
    </submittedName>
</protein>
<comment type="similarity">
    <text evidence="2">Belongs to the nucleobase:cation symporter-2 (NCS2) (TC 2.A.40) family.</text>
</comment>
<keyword evidence="8" id="KW-1185">Reference proteome</keyword>
<evidence type="ECO:0000256" key="3">
    <source>
        <dbReference type="ARBA" id="ARBA00022692"/>
    </source>
</evidence>
<sequence>MSDKNKLRKVKIYEPEELKEKLMMGSGNGKCCEKGEEGEETKPHVLPGFELKYGVNDAPPWYLSILLGFQTYLIMFGATLAIPFLLAKHLCISDDYVALSELISTIFFCSGIATLLQTTFGVSRSSREYNSKHRGIGDHCRNQLNNRWI</sequence>
<name>A0A8S4P4D1_OWEFU</name>
<accession>A0A8S4P4D1</accession>
<evidence type="ECO:0000256" key="5">
    <source>
        <dbReference type="ARBA" id="ARBA00023136"/>
    </source>
</evidence>
<dbReference type="InterPro" id="IPR006043">
    <property type="entry name" value="NCS2"/>
</dbReference>
<dbReference type="EMBL" id="CAIIXF020000007">
    <property type="protein sequence ID" value="CAH1789113.1"/>
    <property type="molecule type" value="Genomic_DNA"/>
</dbReference>
<dbReference type="GO" id="GO:0022857">
    <property type="term" value="F:transmembrane transporter activity"/>
    <property type="evidence" value="ECO:0007669"/>
    <property type="project" value="InterPro"/>
</dbReference>
<organism evidence="7 8">
    <name type="scientific">Owenia fusiformis</name>
    <name type="common">Polychaete worm</name>
    <dbReference type="NCBI Taxonomy" id="6347"/>
    <lineage>
        <taxon>Eukaryota</taxon>
        <taxon>Metazoa</taxon>
        <taxon>Spiralia</taxon>
        <taxon>Lophotrochozoa</taxon>
        <taxon>Annelida</taxon>
        <taxon>Polychaeta</taxon>
        <taxon>Sedentaria</taxon>
        <taxon>Canalipalpata</taxon>
        <taxon>Sabellida</taxon>
        <taxon>Oweniida</taxon>
        <taxon>Oweniidae</taxon>
        <taxon>Owenia</taxon>
    </lineage>
</organism>
<proteinExistence type="inferred from homology"/>
<dbReference type="AlphaFoldDB" id="A0A8S4P4D1"/>
<keyword evidence="4 6" id="KW-1133">Transmembrane helix</keyword>
<feature type="transmembrane region" description="Helical" evidence="6">
    <location>
        <begin position="102"/>
        <end position="122"/>
    </location>
</feature>
<dbReference type="Pfam" id="PF00860">
    <property type="entry name" value="Xan_ur_permease"/>
    <property type="match status" value="1"/>
</dbReference>
<dbReference type="PANTHER" id="PTHR11119">
    <property type="entry name" value="XANTHINE-URACIL / VITAMIN C PERMEASE FAMILY MEMBER"/>
    <property type="match status" value="1"/>
</dbReference>
<comment type="caution">
    <text evidence="7">The sequence shown here is derived from an EMBL/GenBank/DDBJ whole genome shotgun (WGS) entry which is preliminary data.</text>
</comment>
<evidence type="ECO:0000256" key="4">
    <source>
        <dbReference type="ARBA" id="ARBA00022989"/>
    </source>
</evidence>
<evidence type="ECO:0000256" key="2">
    <source>
        <dbReference type="ARBA" id="ARBA00008821"/>
    </source>
</evidence>
<evidence type="ECO:0000313" key="7">
    <source>
        <dbReference type="EMBL" id="CAH1789113.1"/>
    </source>
</evidence>
<feature type="transmembrane region" description="Helical" evidence="6">
    <location>
        <begin position="61"/>
        <end position="82"/>
    </location>
</feature>
<reference evidence="7" key="1">
    <citation type="submission" date="2022-03" db="EMBL/GenBank/DDBJ databases">
        <authorList>
            <person name="Martin C."/>
        </authorList>
    </citation>
    <scope>NUCLEOTIDE SEQUENCE</scope>
</reference>
<comment type="subcellular location">
    <subcellularLocation>
        <location evidence="1">Membrane</location>
        <topology evidence="1">Multi-pass membrane protein</topology>
    </subcellularLocation>
</comment>
<evidence type="ECO:0000256" key="6">
    <source>
        <dbReference type="SAM" id="Phobius"/>
    </source>
</evidence>
<dbReference type="OrthoDB" id="1641903at2759"/>
<evidence type="ECO:0000256" key="1">
    <source>
        <dbReference type="ARBA" id="ARBA00004141"/>
    </source>
</evidence>
<evidence type="ECO:0000313" key="8">
    <source>
        <dbReference type="Proteomes" id="UP000749559"/>
    </source>
</evidence>
<keyword evidence="3 6" id="KW-0812">Transmembrane</keyword>
<dbReference type="Proteomes" id="UP000749559">
    <property type="component" value="Unassembled WGS sequence"/>
</dbReference>
<gene>
    <name evidence="7" type="ORF">OFUS_LOCUS14527</name>
</gene>